<dbReference type="Gene3D" id="3.10.20.90">
    <property type="entry name" value="Phosphatidylinositol 3-kinase Catalytic Subunit, Chain A, domain 1"/>
    <property type="match status" value="2"/>
</dbReference>
<accession>A0A5J4UIU8</accession>
<evidence type="ECO:0000313" key="3">
    <source>
        <dbReference type="Proteomes" id="UP000324800"/>
    </source>
</evidence>
<organism evidence="2 3">
    <name type="scientific">Streblomastix strix</name>
    <dbReference type="NCBI Taxonomy" id="222440"/>
    <lineage>
        <taxon>Eukaryota</taxon>
        <taxon>Metamonada</taxon>
        <taxon>Preaxostyla</taxon>
        <taxon>Oxymonadida</taxon>
        <taxon>Streblomastigidae</taxon>
        <taxon>Streblomastix</taxon>
    </lineage>
</organism>
<dbReference type="PANTHER" id="PTHR10621:SF0">
    <property type="entry name" value="UV EXCISION REPAIR PROTEIN RAD23"/>
    <property type="match status" value="1"/>
</dbReference>
<dbReference type="GO" id="GO:0070628">
    <property type="term" value="F:proteasome binding"/>
    <property type="evidence" value="ECO:0007669"/>
    <property type="project" value="TreeGrafter"/>
</dbReference>
<dbReference type="OrthoDB" id="428577at2759"/>
<dbReference type="InterPro" id="IPR000626">
    <property type="entry name" value="Ubiquitin-like_dom"/>
</dbReference>
<dbReference type="PANTHER" id="PTHR10621">
    <property type="entry name" value="UV EXCISION REPAIR PROTEIN RAD23"/>
    <property type="match status" value="1"/>
</dbReference>
<reference evidence="2 3" key="1">
    <citation type="submission" date="2019-03" db="EMBL/GenBank/DDBJ databases">
        <title>Single cell metagenomics reveals metabolic interactions within the superorganism composed of flagellate Streblomastix strix and complex community of Bacteroidetes bacteria on its surface.</title>
        <authorList>
            <person name="Treitli S.C."/>
            <person name="Kolisko M."/>
            <person name="Husnik F."/>
            <person name="Keeling P."/>
            <person name="Hampl V."/>
        </authorList>
    </citation>
    <scope>NUCLEOTIDE SEQUENCE [LARGE SCALE GENOMIC DNA]</scope>
    <source>
        <strain evidence="2">ST1C</strain>
    </source>
</reference>
<evidence type="ECO:0000313" key="2">
    <source>
        <dbReference type="EMBL" id="KAA6369971.1"/>
    </source>
</evidence>
<dbReference type="AlphaFoldDB" id="A0A5J4UIU8"/>
<feature type="domain" description="Ubiquitin-like" evidence="1">
    <location>
        <begin position="258"/>
        <end position="326"/>
    </location>
</feature>
<dbReference type="GO" id="GO:0043161">
    <property type="term" value="P:proteasome-mediated ubiquitin-dependent protein catabolic process"/>
    <property type="evidence" value="ECO:0007669"/>
    <property type="project" value="TreeGrafter"/>
</dbReference>
<protein>
    <recommendedName>
        <fullName evidence="1">Ubiquitin-like domain-containing protein</fullName>
    </recommendedName>
</protein>
<comment type="caution">
    <text evidence="2">The sequence shown here is derived from an EMBL/GenBank/DDBJ whole genome shotgun (WGS) entry which is preliminary data.</text>
</comment>
<dbReference type="InterPro" id="IPR019956">
    <property type="entry name" value="Ubiquitin_dom"/>
</dbReference>
<dbReference type="PROSITE" id="PS50053">
    <property type="entry name" value="UBIQUITIN_2"/>
    <property type="match status" value="2"/>
</dbReference>
<dbReference type="PRINTS" id="PR00348">
    <property type="entry name" value="UBIQUITIN"/>
</dbReference>
<gene>
    <name evidence="2" type="ORF">EZS28_034502</name>
</gene>
<dbReference type="InterPro" id="IPR029071">
    <property type="entry name" value="Ubiquitin-like_domsf"/>
</dbReference>
<dbReference type="SMART" id="SM00213">
    <property type="entry name" value="UBQ"/>
    <property type="match status" value="2"/>
</dbReference>
<sequence length="513" mass="58713">MGNSSSSKQRKITSNDLKIVFINDQNLGEKLNVKGVDERTTMEYVAKKVKDHVGAIGVDLSFVAEFSKKMKLFISPRRVIGDGSKTSVDAITGFLTSGMTCNVESFVRAGCIRVRFDKQDRYIDIEYNKAKSVLDIKMKIQQETTIPYAKQRLIFDDHVLANSMILREVGIEEGDLIILATNPRRLKILMPNGKEVTLVVDNDEMTQNFCERACNEAQMRLKEKNFNIQGISIERNKLMGELEFYSEDVRSIEEEGGIFIDVMITPQRMIRINVQEQDTILSVKVKINISEKIAINSIKLLFNRIELQDEKTIKDYNIKQGHMLDLAPQMQIVKPQFQRSFSQSQENSQIFVKTLSLSIEGRCPNQKCVAFGKLVIHSAGYGDYNLLIDESKCPMCKEIIQPITPGFYKCIFRIIYKEKSGKITRVPFQKCQDEYLTFEETQLKPVEYERLVINVKESNPPVLNVKGQEQQYEEDEQVVVPAFIDCGLCSKPLDTRDKSISEQMNVDWTVRIA</sequence>
<dbReference type="Proteomes" id="UP000324800">
    <property type="component" value="Unassembled WGS sequence"/>
</dbReference>
<dbReference type="SUPFAM" id="SSF54236">
    <property type="entry name" value="Ubiquitin-like"/>
    <property type="match status" value="2"/>
</dbReference>
<evidence type="ECO:0000259" key="1">
    <source>
        <dbReference type="PROSITE" id="PS50053"/>
    </source>
</evidence>
<dbReference type="Pfam" id="PF00240">
    <property type="entry name" value="ubiquitin"/>
    <property type="match status" value="2"/>
</dbReference>
<dbReference type="GO" id="GO:0005829">
    <property type="term" value="C:cytosol"/>
    <property type="evidence" value="ECO:0007669"/>
    <property type="project" value="TreeGrafter"/>
</dbReference>
<dbReference type="GO" id="GO:0043130">
    <property type="term" value="F:ubiquitin binding"/>
    <property type="evidence" value="ECO:0007669"/>
    <property type="project" value="TreeGrafter"/>
</dbReference>
<name>A0A5J4UIU8_9EUKA</name>
<proteinExistence type="predicted"/>
<dbReference type="EMBL" id="SNRW01015846">
    <property type="protein sequence ID" value="KAA6369971.1"/>
    <property type="molecule type" value="Genomic_DNA"/>
</dbReference>
<feature type="domain" description="Ubiquitin-like" evidence="1">
    <location>
        <begin position="112"/>
        <end position="179"/>
    </location>
</feature>
<dbReference type="CDD" id="cd17039">
    <property type="entry name" value="Ubl_ubiquitin_like"/>
    <property type="match status" value="1"/>
</dbReference>
<dbReference type="GO" id="GO:0005654">
    <property type="term" value="C:nucleoplasm"/>
    <property type="evidence" value="ECO:0007669"/>
    <property type="project" value="TreeGrafter"/>
</dbReference>
<dbReference type="GO" id="GO:0031593">
    <property type="term" value="F:polyubiquitin modification-dependent protein binding"/>
    <property type="evidence" value="ECO:0007669"/>
    <property type="project" value="TreeGrafter"/>
</dbReference>